<evidence type="ECO:0000313" key="6">
    <source>
        <dbReference type="Proteomes" id="UP001152759"/>
    </source>
</evidence>
<dbReference type="Pfam" id="PF00400">
    <property type="entry name" value="WD40"/>
    <property type="match status" value="2"/>
</dbReference>
<sequence>MAGDQGVNNSTDEGFIDTSYGSQFFRAARHIDFLDIAEDGWAILGKSNLNSRYWTGSIWYYMNVDDAPREEKYLTGFDCKAGINDGKILSDVSQSVIFGKDDGEITVLCLTESEKEHEFLFRPEVSALEHDDMVLSLAVSADKSQFIIKWKVDKLEVEHRYKYAHTQSVMSVATSIEDSNNICVSCSLDGSAILWDFRQPKPASGKQDVHNNNYTDLSIILDDASCSLTAVSWQNNNEVIIGTSWGTLKFLDVRNKLITSHPCYDRTIHRILPSNDRRFLAVGGDTHILKVFDVSSDSAVCVYEDTRHEDFIHGLAWHPKTQNLYSAGWDAKVLCHNSINQER</sequence>
<dbReference type="GO" id="GO:0034709">
    <property type="term" value="C:methylosome"/>
    <property type="evidence" value="ECO:0007669"/>
    <property type="project" value="TreeGrafter"/>
</dbReference>
<keyword evidence="6" id="KW-1185">Reference proteome</keyword>
<dbReference type="AlphaFoldDB" id="A0A9P0A9B7"/>
<dbReference type="SUPFAM" id="SSF50978">
    <property type="entry name" value="WD40 repeat-like"/>
    <property type="match status" value="1"/>
</dbReference>
<evidence type="ECO:0000256" key="3">
    <source>
        <dbReference type="ARBA" id="ARBA00022574"/>
    </source>
</evidence>
<keyword evidence="2" id="KW-0963">Cytoplasm</keyword>
<dbReference type="Gene3D" id="2.130.10.10">
    <property type="entry name" value="YVTN repeat-like/Quinoprotein amine dehydrogenase"/>
    <property type="match status" value="1"/>
</dbReference>
<organism evidence="5 6">
    <name type="scientific">Bemisia tabaci</name>
    <name type="common">Sweetpotato whitefly</name>
    <name type="synonym">Aleurodes tabaci</name>
    <dbReference type="NCBI Taxonomy" id="7038"/>
    <lineage>
        <taxon>Eukaryota</taxon>
        <taxon>Metazoa</taxon>
        <taxon>Ecdysozoa</taxon>
        <taxon>Arthropoda</taxon>
        <taxon>Hexapoda</taxon>
        <taxon>Insecta</taxon>
        <taxon>Pterygota</taxon>
        <taxon>Neoptera</taxon>
        <taxon>Paraneoptera</taxon>
        <taxon>Hemiptera</taxon>
        <taxon>Sternorrhyncha</taxon>
        <taxon>Aleyrodoidea</taxon>
        <taxon>Aleyrodidae</taxon>
        <taxon>Aleyrodinae</taxon>
        <taxon>Bemisia</taxon>
    </lineage>
</organism>
<dbReference type="InterPro" id="IPR001680">
    <property type="entry name" value="WD40_rpt"/>
</dbReference>
<dbReference type="InterPro" id="IPR036322">
    <property type="entry name" value="WD40_repeat_dom_sf"/>
</dbReference>
<evidence type="ECO:0000313" key="5">
    <source>
        <dbReference type="EMBL" id="CAH0386604.1"/>
    </source>
</evidence>
<accession>A0A9P0A9B7</accession>
<evidence type="ECO:0000256" key="1">
    <source>
        <dbReference type="ARBA" id="ARBA00004496"/>
    </source>
</evidence>
<dbReference type="InterPro" id="IPR052139">
    <property type="entry name" value="Methylosome_Comp_WDR77"/>
</dbReference>
<dbReference type="InterPro" id="IPR019775">
    <property type="entry name" value="WD40_repeat_CS"/>
</dbReference>
<name>A0A9P0A9B7_BEMTA</name>
<reference evidence="5" key="1">
    <citation type="submission" date="2021-12" db="EMBL/GenBank/DDBJ databases">
        <authorList>
            <person name="King R."/>
        </authorList>
    </citation>
    <scope>NUCLEOTIDE SEQUENCE</scope>
</reference>
<dbReference type="InterPro" id="IPR015943">
    <property type="entry name" value="WD40/YVTN_repeat-like_dom_sf"/>
</dbReference>
<proteinExistence type="predicted"/>
<dbReference type="PROSITE" id="PS00678">
    <property type="entry name" value="WD_REPEATS_1"/>
    <property type="match status" value="1"/>
</dbReference>
<dbReference type="GO" id="GO:0007309">
    <property type="term" value="P:oocyte axis specification"/>
    <property type="evidence" value="ECO:0007669"/>
    <property type="project" value="TreeGrafter"/>
</dbReference>
<gene>
    <name evidence="5" type="ORF">BEMITA_LOCUS5696</name>
</gene>
<dbReference type="PANTHER" id="PTHR46853">
    <property type="entry name" value="METHYLOSOME PROTEIN 50"/>
    <property type="match status" value="1"/>
</dbReference>
<evidence type="ECO:0000256" key="2">
    <source>
        <dbReference type="ARBA" id="ARBA00022490"/>
    </source>
</evidence>
<keyword evidence="4" id="KW-0677">Repeat</keyword>
<dbReference type="SMART" id="SM00320">
    <property type="entry name" value="WD40"/>
    <property type="match status" value="3"/>
</dbReference>
<comment type="subcellular location">
    <subcellularLocation>
        <location evidence="1">Cytoplasm</location>
    </subcellularLocation>
</comment>
<dbReference type="Proteomes" id="UP001152759">
    <property type="component" value="Chromosome 3"/>
</dbReference>
<evidence type="ECO:0000256" key="4">
    <source>
        <dbReference type="ARBA" id="ARBA00022737"/>
    </source>
</evidence>
<keyword evidence="3" id="KW-0853">WD repeat</keyword>
<protein>
    <submittedName>
        <fullName evidence="5">Uncharacterized protein</fullName>
    </submittedName>
</protein>
<dbReference type="EMBL" id="OU963864">
    <property type="protein sequence ID" value="CAH0386604.1"/>
    <property type="molecule type" value="Genomic_DNA"/>
</dbReference>
<dbReference type="PANTHER" id="PTHR46853:SF1">
    <property type="entry name" value="METHYLOSOME PROTEIN 50"/>
    <property type="match status" value="1"/>
</dbReference>